<keyword evidence="4 22" id="KW-0132">Cell division</keyword>
<evidence type="ECO:0000256" key="8">
    <source>
        <dbReference type="ARBA" id="ARBA00022960"/>
    </source>
</evidence>
<dbReference type="GO" id="GO:0009252">
    <property type="term" value="P:peptidoglycan biosynthetic process"/>
    <property type="evidence" value="ECO:0007669"/>
    <property type="project" value="UniProtKB-KW"/>
</dbReference>
<dbReference type="EC" id="2.4.99.28" evidence="19"/>
<comment type="pathway">
    <text evidence="2">Cell wall biogenesis; peptidoglycan biosynthesis.</text>
</comment>
<keyword evidence="10 21" id="KW-1133">Transmembrane helix</keyword>
<dbReference type="GO" id="GO:0015648">
    <property type="term" value="F:lipid-linked peptidoglycan transporter activity"/>
    <property type="evidence" value="ECO:0007669"/>
    <property type="project" value="TreeGrafter"/>
</dbReference>
<evidence type="ECO:0000256" key="11">
    <source>
        <dbReference type="ARBA" id="ARBA00023136"/>
    </source>
</evidence>
<dbReference type="GO" id="GO:0071555">
    <property type="term" value="P:cell wall organization"/>
    <property type="evidence" value="ECO:0007669"/>
    <property type="project" value="UniProtKB-KW"/>
</dbReference>
<sequence>MRSQSTHFDQWLLISTIILVTVGLLAIYDASVVSAFRDFHDRLFYFKNQLIWASLGSISLFFFSLFDYHRLLKLSHFILAASILMLILVLVPFIGTQVLGARRWISVGTFTFQPSEFTKLALIFYGTSIISKLAKYKTSLIDFAIVLFLPALFTSVLVLVQPDLGTALIFLVLTLIIYFIGGGPVRHFFLAIPLLIAMAVAAIISQPYRLARLESFLDPTRDPQGASYQISQIIIALSSGKLFGVGIGGSRGKFDFIPEVHSDSIFAIIVEELGFIGGVVLILIFLFLITRGIKIARSAPDLQGKILAMGIVTLIATQSLFNLASNVALVPLTGVPLPFISYGGSSLFVTLTAIGILLNVKSQS</sequence>
<keyword evidence="12" id="KW-0131">Cell cycle</keyword>
<evidence type="ECO:0000256" key="4">
    <source>
        <dbReference type="ARBA" id="ARBA00022618"/>
    </source>
</evidence>
<evidence type="ECO:0000256" key="21">
    <source>
        <dbReference type="SAM" id="Phobius"/>
    </source>
</evidence>
<keyword evidence="13" id="KW-0961">Cell wall biogenesis/degradation</keyword>
<feature type="transmembrane region" description="Helical" evidence="21">
    <location>
        <begin position="341"/>
        <end position="360"/>
    </location>
</feature>
<keyword evidence="9" id="KW-0573">Peptidoglycan synthesis</keyword>
<evidence type="ECO:0000256" key="14">
    <source>
        <dbReference type="ARBA" id="ARBA00032370"/>
    </source>
</evidence>
<evidence type="ECO:0000313" key="23">
    <source>
        <dbReference type="Proteomes" id="UP000176780"/>
    </source>
</evidence>
<comment type="catalytic activity">
    <reaction evidence="20">
        <text>[GlcNAc-(1-&gt;4)-Mur2Ac(oyl-L-Ala-gamma-D-Glu-L-Lys-D-Ala-D-Ala)](n)-di-trans,octa-cis-undecaprenyl diphosphate + beta-D-GlcNAc-(1-&gt;4)-Mur2Ac(oyl-L-Ala-gamma-D-Glu-L-Lys-D-Ala-D-Ala)-di-trans,octa-cis-undecaprenyl diphosphate = [GlcNAc-(1-&gt;4)-Mur2Ac(oyl-L-Ala-gamma-D-Glu-L-Lys-D-Ala-D-Ala)](n+1)-di-trans,octa-cis-undecaprenyl diphosphate + di-trans,octa-cis-undecaprenyl diphosphate + H(+)</text>
        <dbReference type="Rhea" id="RHEA:23708"/>
        <dbReference type="Rhea" id="RHEA-COMP:9602"/>
        <dbReference type="Rhea" id="RHEA-COMP:9603"/>
        <dbReference type="ChEBI" id="CHEBI:15378"/>
        <dbReference type="ChEBI" id="CHEBI:58405"/>
        <dbReference type="ChEBI" id="CHEBI:60033"/>
        <dbReference type="ChEBI" id="CHEBI:78435"/>
        <dbReference type="EC" id="2.4.99.28"/>
    </reaction>
</comment>
<protein>
    <recommendedName>
        <fullName evidence="17">Probable peptidoglycan glycosyltransferase FtsW</fullName>
        <ecNumber evidence="19">2.4.99.28</ecNumber>
    </recommendedName>
    <alternativeName>
        <fullName evidence="18">Cell division protein FtsW</fullName>
    </alternativeName>
    <alternativeName>
        <fullName evidence="15">Cell wall polymerase</fullName>
    </alternativeName>
    <alternativeName>
        <fullName evidence="14">Peptidoglycan polymerase</fullName>
    </alternativeName>
</protein>
<evidence type="ECO:0000256" key="15">
    <source>
        <dbReference type="ARBA" id="ARBA00033270"/>
    </source>
</evidence>
<comment type="similarity">
    <text evidence="16">Belongs to the SEDS family. FtsW subfamily.</text>
</comment>
<feature type="transmembrane region" description="Helical" evidence="21">
    <location>
        <begin position="74"/>
        <end position="94"/>
    </location>
</feature>
<keyword evidence="5" id="KW-0328">Glycosyltransferase</keyword>
<name>A0A1F5HIG9_9BACT</name>
<evidence type="ECO:0000256" key="20">
    <source>
        <dbReference type="ARBA" id="ARBA00049902"/>
    </source>
</evidence>
<evidence type="ECO:0000256" key="6">
    <source>
        <dbReference type="ARBA" id="ARBA00022679"/>
    </source>
</evidence>
<dbReference type="Pfam" id="PF01098">
    <property type="entry name" value="FTSW_RODA_SPOVE"/>
    <property type="match status" value="1"/>
</dbReference>
<evidence type="ECO:0000256" key="18">
    <source>
        <dbReference type="ARBA" id="ARBA00041418"/>
    </source>
</evidence>
<dbReference type="GO" id="GO:0032153">
    <property type="term" value="C:cell division site"/>
    <property type="evidence" value="ECO:0007669"/>
    <property type="project" value="TreeGrafter"/>
</dbReference>
<dbReference type="GO" id="GO:0051301">
    <property type="term" value="P:cell division"/>
    <property type="evidence" value="ECO:0007669"/>
    <property type="project" value="UniProtKB-KW"/>
</dbReference>
<dbReference type="PANTHER" id="PTHR30474">
    <property type="entry name" value="CELL CYCLE PROTEIN"/>
    <property type="match status" value="1"/>
</dbReference>
<comment type="caution">
    <text evidence="22">The sequence shown here is derived from an EMBL/GenBank/DDBJ whole genome shotgun (WGS) entry which is preliminary data.</text>
</comment>
<dbReference type="GO" id="GO:0008360">
    <property type="term" value="P:regulation of cell shape"/>
    <property type="evidence" value="ECO:0007669"/>
    <property type="project" value="UniProtKB-KW"/>
</dbReference>
<evidence type="ECO:0000256" key="9">
    <source>
        <dbReference type="ARBA" id="ARBA00022984"/>
    </source>
</evidence>
<keyword evidence="6" id="KW-0808">Transferase</keyword>
<feature type="transmembrane region" description="Helical" evidence="21">
    <location>
        <begin position="12"/>
        <end position="30"/>
    </location>
</feature>
<evidence type="ECO:0000256" key="17">
    <source>
        <dbReference type="ARBA" id="ARBA00041185"/>
    </source>
</evidence>
<evidence type="ECO:0000256" key="13">
    <source>
        <dbReference type="ARBA" id="ARBA00023316"/>
    </source>
</evidence>
<keyword evidence="8" id="KW-0133">Cell shape</keyword>
<dbReference type="EMBL" id="MFBQ01000041">
    <property type="protein sequence ID" value="OGE03917.1"/>
    <property type="molecule type" value="Genomic_DNA"/>
</dbReference>
<feature type="transmembrane region" description="Helical" evidence="21">
    <location>
        <begin position="164"/>
        <end position="181"/>
    </location>
</feature>
<dbReference type="InterPro" id="IPR001182">
    <property type="entry name" value="FtsW/RodA"/>
</dbReference>
<gene>
    <name evidence="22" type="ORF">A3B51_01955</name>
</gene>
<dbReference type="Proteomes" id="UP000176780">
    <property type="component" value="Unassembled WGS sequence"/>
</dbReference>
<organism evidence="22 23">
    <name type="scientific">Candidatus Curtissbacteria bacterium RIFCSPLOWO2_01_FULL_41_18</name>
    <dbReference type="NCBI Taxonomy" id="1797727"/>
    <lineage>
        <taxon>Bacteria</taxon>
        <taxon>Candidatus Curtissiibacteriota</taxon>
    </lineage>
</organism>
<dbReference type="STRING" id="1797727.A3B51_01955"/>
<proteinExistence type="inferred from homology"/>
<dbReference type="PANTHER" id="PTHR30474:SF2">
    <property type="entry name" value="PEPTIDOGLYCAN GLYCOSYLTRANSFERASE FTSW-RELATED"/>
    <property type="match status" value="1"/>
</dbReference>
<evidence type="ECO:0000256" key="16">
    <source>
        <dbReference type="ARBA" id="ARBA00038053"/>
    </source>
</evidence>
<feature type="transmembrane region" description="Helical" evidence="21">
    <location>
        <begin position="188"/>
        <end position="208"/>
    </location>
</feature>
<keyword evidence="7 21" id="KW-0812">Transmembrane</keyword>
<evidence type="ECO:0000256" key="7">
    <source>
        <dbReference type="ARBA" id="ARBA00022692"/>
    </source>
</evidence>
<comment type="subcellular location">
    <subcellularLocation>
        <location evidence="1">Cell membrane</location>
        <topology evidence="1">Multi-pass membrane protein</topology>
    </subcellularLocation>
</comment>
<evidence type="ECO:0000256" key="3">
    <source>
        <dbReference type="ARBA" id="ARBA00022475"/>
    </source>
</evidence>
<feature type="transmembrane region" description="Helical" evidence="21">
    <location>
        <begin position="302"/>
        <end position="321"/>
    </location>
</feature>
<evidence type="ECO:0000256" key="2">
    <source>
        <dbReference type="ARBA" id="ARBA00004752"/>
    </source>
</evidence>
<feature type="transmembrane region" description="Helical" evidence="21">
    <location>
        <begin position="265"/>
        <end position="290"/>
    </location>
</feature>
<dbReference type="GO" id="GO:0008955">
    <property type="term" value="F:peptidoglycan glycosyltransferase activity"/>
    <property type="evidence" value="ECO:0007669"/>
    <property type="project" value="UniProtKB-EC"/>
</dbReference>
<accession>A0A1F5HIG9</accession>
<evidence type="ECO:0000256" key="1">
    <source>
        <dbReference type="ARBA" id="ARBA00004651"/>
    </source>
</evidence>
<dbReference type="GO" id="GO:0005886">
    <property type="term" value="C:plasma membrane"/>
    <property type="evidence" value="ECO:0007669"/>
    <property type="project" value="UniProtKB-SubCell"/>
</dbReference>
<dbReference type="InterPro" id="IPR013437">
    <property type="entry name" value="FtsW"/>
</dbReference>
<evidence type="ECO:0000256" key="10">
    <source>
        <dbReference type="ARBA" id="ARBA00022989"/>
    </source>
</evidence>
<evidence type="ECO:0000313" key="22">
    <source>
        <dbReference type="EMBL" id="OGE03917.1"/>
    </source>
</evidence>
<feature type="transmembrane region" description="Helical" evidence="21">
    <location>
        <begin position="50"/>
        <end position="68"/>
    </location>
</feature>
<keyword evidence="11 21" id="KW-0472">Membrane</keyword>
<keyword evidence="3" id="KW-1003">Cell membrane</keyword>
<evidence type="ECO:0000256" key="12">
    <source>
        <dbReference type="ARBA" id="ARBA00023306"/>
    </source>
</evidence>
<evidence type="ECO:0000256" key="5">
    <source>
        <dbReference type="ARBA" id="ARBA00022676"/>
    </source>
</evidence>
<evidence type="ECO:0000256" key="19">
    <source>
        <dbReference type="ARBA" id="ARBA00044770"/>
    </source>
</evidence>
<dbReference type="NCBIfam" id="TIGR02614">
    <property type="entry name" value="ftsW"/>
    <property type="match status" value="1"/>
</dbReference>
<feature type="transmembrane region" description="Helical" evidence="21">
    <location>
        <begin position="140"/>
        <end position="158"/>
    </location>
</feature>
<reference evidence="22 23" key="1">
    <citation type="journal article" date="2016" name="Nat. Commun.">
        <title>Thousands of microbial genomes shed light on interconnected biogeochemical processes in an aquifer system.</title>
        <authorList>
            <person name="Anantharaman K."/>
            <person name="Brown C.T."/>
            <person name="Hug L.A."/>
            <person name="Sharon I."/>
            <person name="Castelle C.J."/>
            <person name="Probst A.J."/>
            <person name="Thomas B.C."/>
            <person name="Singh A."/>
            <person name="Wilkins M.J."/>
            <person name="Karaoz U."/>
            <person name="Brodie E.L."/>
            <person name="Williams K.H."/>
            <person name="Hubbard S.S."/>
            <person name="Banfield J.F."/>
        </authorList>
    </citation>
    <scope>NUCLEOTIDE SEQUENCE [LARGE SCALE GENOMIC DNA]</scope>
</reference>
<dbReference type="AlphaFoldDB" id="A0A1F5HIG9"/>